<feature type="compositionally biased region" description="Basic residues" evidence="1">
    <location>
        <begin position="583"/>
        <end position="606"/>
    </location>
</feature>
<feature type="compositionally biased region" description="Basic and acidic residues" evidence="1">
    <location>
        <begin position="74"/>
        <end position="99"/>
    </location>
</feature>
<feature type="region of interest" description="Disordered" evidence="1">
    <location>
        <begin position="254"/>
        <end position="651"/>
    </location>
</feature>
<dbReference type="Proteomes" id="UP001155057">
    <property type="component" value="Unassembled WGS sequence"/>
</dbReference>
<feature type="compositionally biased region" description="Basic and acidic residues" evidence="1">
    <location>
        <begin position="526"/>
        <end position="537"/>
    </location>
</feature>
<feature type="compositionally biased region" description="Basic and acidic residues" evidence="1">
    <location>
        <begin position="36"/>
        <end position="60"/>
    </location>
</feature>
<reference evidence="2" key="1">
    <citation type="submission" date="2022-08" db="EMBL/GenBank/DDBJ databases">
        <title>Genomic Encyclopedia of Type Strains, Phase V (KMG-V): Genome sequencing to study the core and pangenomes of soil and plant-associated prokaryotes.</title>
        <authorList>
            <person name="Whitman W."/>
        </authorList>
    </citation>
    <scope>NUCLEOTIDE SEQUENCE</scope>
    <source>
        <strain evidence="2">SP3049</strain>
    </source>
</reference>
<evidence type="ECO:0000313" key="3">
    <source>
        <dbReference type="Proteomes" id="UP001155057"/>
    </source>
</evidence>
<organism evidence="2 3">
    <name type="scientific">Salinibacter ruber</name>
    <dbReference type="NCBI Taxonomy" id="146919"/>
    <lineage>
        <taxon>Bacteria</taxon>
        <taxon>Pseudomonadati</taxon>
        <taxon>Rhodothermota</taxon>
        <taxon>Rhodothermia</taxon>
        <taxon>Rhodothermales</taxon>
        <taxon>Salinibacteraceae</taxon>
        <taxon>Salinibacter</taxon>
    </lineage>
</organism>
<evidence type="ECO:0000313" key="2">
    <source>
        <dbReference type="EMBL" id="MCS3709982.1"/>
    </source>
</evidence>
<feature type="region of interest" description="Disordered" evidence="1">
    <location>
        <begin position="34"/>
        <end position="114"/>
    </location>
</feature>
<dbReference type="AlphaFoldDB" id="A0A9X2Q1U6"/>
<comment type="caution">
    <text evidence="2">The sequence shown here is derived from an EMBL/GenBank/DDBJ whole genome shotgun (WGS) entry which is preliminary data.</text>
</comment>
<feature type="compositionally biased region" description="Basic and acidic residues" evidence="1">
    <location>
        <begin position="382"/>
        <end position="392"/>
    </location>
</feature>
<feature type="compositionally biased region" description="Basic and acidic residues" evidence="1">
    <location>
        <begin position="316"/>
        <end position="354"/>
    </location>
</feature>
<feature type="compositionally biased region" description="Basic and acidic residues" evidence="1">
    <location>
        <begin position="608"/>
        <end position="651"/>
    </location>
</feature>
<feature type="compositionally biased region" description="Basic residues" evidence="1">
    <location>
        <begin position="415"/>
        <end position="436"/>
    </location>
</feature>
<feature type="compositionally biased region" description="Basic residues" evidence="1">
    <location>
        <begin position="538"/>
        <end position="552"/>
    </location>
</feature>
<accession>A0A9X2Q1U6</accession>
<name>A0A9X2Q1U6_9BACT</name>
<sequence>MIDLASVRRLGAILIVGMCAVLLGSCYTQYAPATERTTERRSATPARADLERDRRQAKAEEEGERDGETTTYADEYRRSNRYDQQDGRNAREPRMREGTAEGSRGTVDSGPTEVNYHFYGGPHPFPGFLQPRVVYQPVPVIIERPIWRGPTIGRSFGHRRPYRSGYWRRGSYRDRFVGGVGVSLDLYFDGGLLSLQVGYESSFARRSLVCSSYEYYYQSRRYRFGYSGGVGGPGGAVGWRGGFRPSAVSGDVATWGVGGGTMGRTTVQSSGRARSRVDTGRRADRRVEGSGARTTRRDADGAVARPRGRSAVGRIGRVDTRQERNSKGSARRERSGRVAASEKEEQTRRQEESRRHGRIGRASSTRRSGNDPRRSRAVGAERTTEGGEDRGATSEGDDERGRIGRSMSEGDRARSTARARSTRRSRSSGRTRVSNRRRLESEEAVGGAKRGRRSLGRGRIGDPSDEEVGTERGQVNTRGGDRTRRFAERRQGRGVKRGERRDLTGQVRERRGAGPSVHRQGPLRLRGREASQGDRGKARSRKTWVFKNRGTKRKIEGTRQRDRPRRHAHRRARVGHSGGNPAPRRRGVRRGKKHHESKAAARKASGRARTDRESRGQRPVRRNGDSSEARSQTKERGSERSRSRSSETDNE</sequence>
<gene>
    <name evidence="2" type="ORF">GGP61_001586</name>
</gene>
<evidence type="ECO:0000256" key="1">
    <source>
        <dbReference type="SAM" id="MobiDB-lite"/>
    </source>
</evidence>
<feature type="compositionally biased region" description="Basic residues" evidence="1">
    <location>
        <begin position="562"/>
        <end position="574"/>
    </location>
</feature>
<dbReference type="EMBL" id="JANUAE010000004">
    <property type="protein sequence ID" value="MCS3709982.1"/>
    <property type="molecule type" value="Genomic_DNA"/>
</dbReference>
<feature type="compositionally biased region" description="Basic and acidic residues" evidence="1">
    <location>
        <begin position="479"/>
        <end position="512"/>
    </location>
</feature>
<feature type="compositionally biased region" description="Basic and acidic residues" evidence="1">
    <location>
        <begin position="275"/>
        <end position="288"/>
    </location>
</feature>
<protein>
    <submittedName>
        <fullName evidence="2">Uncharacterized protein</fullName>
    </submittedName>
</protein>
<proteinExistence type="predicted"/>